<dbReference type="AlphaFoldDB" id="A0A183KU28"/>
<name>A0A183KU28_9TREM</name>
<dbReference type="WBParaSite" id="SCUD_0001857101-mRNA-1">
    <property type="protein sequence ID" value="SCUD_0001857101-mRNA-1"/>
    <property type="gene ID" value="SCUD_0001857101"/>
</dbReference>
<accession>A0A183KU28</accession>
<reference evidence="1" key="1">
    <citation type="submission" date="2016-06" db="UniProtKB">
        <authorList>
            <consortium name="WormBaseParasite"/>
        </authorList>
    </citation>
    <scope>IDENTIFICATION</scope>
</reference>
<sequence>MLHLFTESPQRKSTIILFKEVSNSISLQTASGFTVGAASSATRRTLILSRLPLCKLVSRISEQTSAKDGKQHNRDVCSESVVFKHVPNSITSKKKNLIEFFSAFNNEYIWFRRNKLLCRSAIKHLFVFEVTQRSANKNTIQCEPLAIKI</sequence>
<proteinExistence type="predicted"/>
<evidence type="ECO:0000313" key="1">
    <source>
        <dbReference type="WBParaSite" id="SCUD_0001857101-mRNA-1"/>
    </source>
</evidence>
<protein>
    <submittedName>
        <fullName evidence="1">Uncharacterized protein</fullName>
    </submittedName>
</protein>
<organism evidence="1">
    <name type="scientific">Schistosoma curassoni</name>
    <dbReference type="NCBI Taxonomy" id="6186"/>
    <lineage>
        <taxon>Eukaryota</taxon>
        <taxon>Metazoa</taxon>
        <taxon>Spiralia</taxon>
        <taxon>Lophotrochozoa</taxon>
        <taxon>Platyhelminthes</taxon>
        <taxon>Trematoda</taxon>
        <taxon>Digenea</taxon>
        <taxon>Strigeidida</taxon>
        <taxon>Schistosomatoidea</taxon>
        <taxon>Schistosomatidae</taxon>
        <taxon>Schistosoma</taxon>
    </lineage>
</organism>